<evidence type="ECO:0000259" key="2">
    <source>
        <dbReference type="Pfam" id="PF05754"/>
    </source>
</evidence>
<feature type="domain" description="DUF834" evidence="2">
    <location>
        <begin position="2"/>
        <end position="32"/>
    </location>
</feature>
<evidence type="ECO:0000313" key="4">
    <source>
        <dbReference type="Proteomes" id="UP000008022"/>
    </source>
</evidence>
<dbReference type="InterPro" id="IPR008552">
    <property type="entry name" value="DUF834"/>
</dbReference>
<proteinExistence type="predicted"/>
<dbReference type="AlphaFoldDB" id="A0A0E0P6B6"/>
<organism evidence="3 4">
    <name type="scientific">Oryza rufipogon</name>
    <name type="common">Brownbeard rice</name>
    <name type="synonym">Asian wild rice</name>
    <dbReference type="NCBI Taxonomy" id="4529"/>
    <lineage>
        <taxon>Eukaryota</taxon>
        <taxon>Viridiplantae</taxon>
        <taxon>Streptophyta</taxon>
        <taxon>Embryophyta</taxon>
        <taxon>Tracheophyta</taxon>
        <taxon>Spermatophyta</taxon>
        <taxon>Magnoliopsida</taxon>
        <taxon>Liliopsida</taxon>
        <taxon>Poales</taxon>
        <taxon>Poaceae</taxon>
        <taxon>BOP clade</taxon>
        <taxon>Oryzoideae</taxon>
        <taxon>Oryzeae</taxon>
        <taxon>Oryzinae</taxon>
        <taxon>Oryza</taxon>
    </lineage>
</organism>
<evidence type="ECO:0000256" key="1">
    <source>
        <dbReference type="SAM" id="MobiDB-lite"/>
    </source>
</evidence>
<feature type="region of interest" description="Disordered" evidence="1">
    <location>
        <begin position="1"/>
        <end position="67"/>
    </location>
</feature>
<reference evidence="3" key="2">
    <citation type="submission" date="2015-06" db="UniProtKB">
        <authorList>
            <consortium name="EnsemblPlants"/>
        </authorList>
    </citation>
    <scope>IDENTIFICATION</scope>
</reference>
<protein>
    <recommendedName>
        <fullName evidence="2">DUF834 domain-containing protein</fullName>
    </recommendedName>
</protein>
<dbReference type="Gramene" id="ORUFI04G05970.1">
    <property type="protein sequence ID" value="ORUFI04G05970.1"/>
    <property type="gene ID" value="ORUFI04G05970"/>
</dbReference>
<dbReference type="Proteomes" id="UP000008022">
    <property type="component" value="Unassembled WGS sequence"/>
</dbReference>
<name>A0A0E0P6B6_ORYRU</name>
<reference evidence="4" key="1">
    <citation type="submission" date="2013-06" db="EMBL/GenBank/DDBJ databases">
        <authorList>
            <person name="Zhao Q."/>
        </authorList>
    </citation>
    <scope>NUCLEOTIDE SEQUENCE</scope>
    <source>
        <strain evidence="4">cv. W1943</strain>
    </source>
</reference>
<dbReference type="HOGENOM" id="CLU_2337306_0_0_1"/>
<feature type="compositionally biased region" description="Gly residues" evidence="1">
    <location>
        <begin position="26"/>
        <end position="35"/>
    </location>
</feature>
<sequence length="98" mass="10149">MEWGNGVENELARKAAKPAVEAAQHSGGGSGGGPSGAVDGVRQCVARPAAQTARRGDGGSGQLEGRRRAAALGITWEERERARGVRESWGKGRGWPGE</sequence>
<keyword evidence="4" id="KW-1185">Reference proteome</keyword>
<dbReference type="EnsemblPlants" id="ORUFI04G05970.1">
    <property type="protein sequence ID" value="ORUFI04G05970.1"/>
    <property type="gene ID" value="ORUFI04G05970"/>
</dbReference>
<dbReference type="Pfam" id="PF05754">
    <property type="entry name" value="DUF834"/>
    <property type="match status" value="1"/>
</dbReference>
<accession>A0A0E0P6B6</accession>
<evidence type="ECO:0000313" key="3">
    <source>
        <dbReference type="EnsemblPlants" id="ORUFI04G05970.1"/>
    </source>
</evidence>